<evidence type="ECO:0000259" key="1">
    <source>
        <dbReference type="Pfam" id="PF08291"/>
    </source>
</evidence>
<name>A0A6J7WTW1_9CAUD</name>
<dbReference type="Gene3D" id="3.30.1380.10">
    <property type="match status" value="1"/>
</dbReference>
<feature type="domain" description="Peptidase M15A C-terminal" evidence="1">
    <location>
        <begin position="35"/>
        <end position="139"/>
    </location>
</feature>
<accession>A0A6J7WTW1</accession>
<dbReference type="EMBL" id="LR798292">
    <property type="protein sequence ID" value="CAB5221406.1"/>
    <property type="molecule type" value="Genomic_DNA"/>
</dbReference>
<organism evidence="2">
    <name type="scientific">uncultured Caudovirales phage</name>
    <dbReference type="NCBI Taxonomy" id="2100421"/>
    <lineage>
        <taxon>Viruses</taxon>
        <taxon>Duplodnaviria</taxon>
        <taxon>Heunggongvirae</taxon>
        <taxon>Uroviricota</taxon>
        <taxon>Caudoviricetes</taxon>
        <taxon>Peduoviridae</taxon>
        <taxon>Maltschvirus</taxon>
        <taxon>Maltschvirus maltsch</taxon>
    </lineage>
</organism>
<proteinExistence type="predicted"/>
<gene>
    <name evidence="2" type="ORF">UFOVP244_156</name>
</gene>
<sequence>MTINWLDPKAKISKYFTVKEALWLPSWKVMHTPSDAEKENIIKMAQAMDLVRELIGSPISIHVWIRPSSVNAPGCAHDQQDYNAFVKGAKSSSHRLGRAVDWSCKGQDCDDVRAKLEPKLEEFGLRMEKLPGSNWVHLDNMPVISNRYFKP</sequence>
<dbReference type="InterPro" id="IPR009045">
    <property type="entry name" value="Zn_M74/Hedgehog-like"/>
</dbReference>
<dbReference type="Pfam" id="PF08291">
    <property type="entry name" value="Peptidase_M15_3"/>
    <property type="match status" value="1"/>
</dbReference>
<protein>
    <submittedName>
        <fullName evidence="2">Peptidase M15A, C-terminal</fullName>
    </submittedName>
</protein>
<reference evidence="2" key="1">
    <citation type="submission" date="2020-05" db="EMBL/GenBank/DDBJ databases">
        <authorList>
            <person name="Chiriac C."/>
            <person name="Salcher M."/>
            <person name="Ghai R."/>
            <person name="Kavagutti S V."/>
        </authorList>
    </citation>
    <scope>NUCLEOTIDE SEQUENCE</scope>
</reference>
<dbReference type="InterPro" id="IPR013230">
    <property type="entry name" value="Peptidase_M15A_C"/>
</dbReference>
<evidence type="ECO:0000313" key="2">
    <source>
        <dbReference type="EMBL" id="CAB5221406.1"/>
    </source>
</evidence>
<dbReference type="SUPFAM" id="SSF55166">
    <property type="entry name" value="Hedgehog/DD-peptidase"/>
    <property type="match status" value="1"/>
</dbReference>